<keyword evidence="5" id="KW-1185">Reference proteome</keyword>
<dbReference type="PROSITE" id="PS51723">
    <property type="entry name" value="PEPTIDASE_M60"/>
    <property type="match status" value="2"/>
</dbReference>
<dbReference type="Gene3D" id="3.40.390.80">
    <property type="entry name" value="Peptidase M60, enhancin-like domain 2"/>
    <property type="match status" value="1"/>
</dbReference>
<evidence type="ECO:0000313" key="4">
    <source>
        <dbReference type="EMBL" id="OXA37379.1"/>
    </source>
</evidence>
<dbReference type="SUPFAM" id="SSF52317">
    <property type="entry name" value="Class I glutamine amidotransferase-like"/>
    <property type="match status" value="1"/>
</dbReference>
<proteinExistence type="inferred from homology"/>
<accession>A0A226CWN5</accession>
<comment type="caution">
    <text evidence="4">The sequence shown here is derived from an EMBL/GenBank/DDBJ whole genome shotgun (WGS) entry which is preliminary data.</text>
</comment>
<evidence type="ECO:0000313" key="5">
    <source>
        <dbReference type="Proteomes" id="UP000198287"/>
    </source>
</evidence>
<dbReference type="Proteomes" id="UP000198287">
    <property type="component" value="Unassembled WGS sequence"/>
</dbReference>
<feature type="domain" description="Peptidase M60" evidence="3">
    <location>
        <begin position="206"/>
        <end position="508"/>
    </location>
</feature>
<sequence length="1772" mass="197529">MLQVFVATVLAQVDDDDNDISTTMKTNDLEIFTHLETTPPGLDTFSSFWDGGWFPAVTEKNYLPDSRPRITENEGKIALDSLLVSIATNKPPAVEEQARFFEVLKTSINQASAKPEWAAELKKSILSLSPITPSVINPINSTDWLRFQVRLEVFMRNNLLDIGETLKHPASSDYPGDIPGSPDLTKLYNYTTPLEKNSVYETLLAGKCTDAQFVERLNKTGKISCHKFCSTLLYAAPGSTLKLTLLTKNVSEFVVRIGHWVDDTSHINVWTQYPVMKSVKSSILLENVTFSLIGVIETPSFKFKEMTLVDWREERQLMEAPWGDLVSDQLIMSYPKRVLDKIQDPEEFLIHWERILDGMNELASEPYKSSREHIAFSRDLPNQGSKTHSGNPLMVRESISDGLVDFKQIWEKGPNMYAILHSLAHNHEDSQPLLKFKSGESFVGNLFVDYVKNIVHGLRPYQIRDEYKWENVVQVGEEYIHGGAKFENFFPSGAVKLFYFDFVRNFGYNTVMKLGNGDGGVEGNYETRGDSLAIKLSELQGENMHGYLTSWGIPVSPSVNEKLSGSFVQTRLTAKQLIHFAKDNLQKEAAERVKNKGRGFQRGELKKTETSTKSPFDEPGMSDEKEDEVTTTEFSTTTDSGYSNSEASPTDGVQEGRGFEIMDPAEMAKRKALWKLNNKLEDVDQILDGVSSIRGGSKVGALFVFGSDAFPILAGKTGSGFPPVAAASRYSKGRIVFLSHESFFLPGDEYFDKFHINCIMWAANYDEGSPKLLPVVVKSTVRGSKDILSYLTESGYPSRVLSEDDIDLNLFNLVIIPTALDILDGFVTKLDAYVRNGGGLIIAANSGARTSTYIRNMAANKIAKNAGVFYVHEQAQPSLEDGTYNTSTNLLTYISLNDAVRGVTEVLDKIEKSVNYEVQEEDDIKFTSAMANLKAGVQILDKADLTWVNAIKKKWVNLRPLDPRGNFTEVNITDGLRRRVHVDTEILHGLFNAYDNYAHPASEQFPGSVKNETDFTKTHLVTIDLEDLISVLFWETGFYAPPGVKVTIRFLSNNIQEFSIDNGKFEPVSRREIWNKYPTIHFTKNFLGNFGEFSDPFGGPIQIGKIVTPMNTKQVSIEISGAIETPHFFLGKTRLSDWDRIKELDGPWGYFTAPSLQKVIDAFNEFHSVPYRSHKLRINFDIILRSKDAAMISGQVSAFIYHSLVAAKVASLRDTSIIFGFLHEFGHNFDLNWWRSHGGKESTNNINIQYVRTTFDGFSKDQSRPPEKLVPFVGNHSIVENKGPDVRAWFYYDLFRTFGWNVYFTMAILQKGVKFEGDKLTSITRNDWFLIQLSKLLKRNMVTAEQLFDMAVKQVYAKDVINNVTNIARINLKMAETKTKSCLKNVSAEINSATKRATSNIKTAMKTVSSDVKGIVKNVTANTKTVIKDAGAEAKLVIRDAFRTPKDEILTAVDSAKDVLRRSIATIDAAVKKTITAKKDADKVAKDKKKVILKTSTTQEVDAAGKGADEAALEAKRIAVSELSSTLRNVTATSDSSMKTSLDEIKQFLAMSLKSTSDAMDKLSQIATNSTKKASESIQSGLRAAILSGNATSTETTTAAMSKVKNFIHLNEIDLNDFVQNATNDFNLVMEIVPNAVKIAVNVSRPIHGGLAISADAVAARARGIDTIKEISAKFSNTIVEMQVQYDNFTKNVNSKIETEWEKVTQEILTMPQKVLNETDGISQKVIKEAKDYADKVANDLGVIGQKGLKDVEGFAQKVRDAVEKAKLNAVV</sequence>
<dbReference type="InterPro" id="IPR031161">
    <property type="entry name" value="Peptidase_M60_dom"/>
</dbReference>
<dbReference type="InterPro" id="IPR051244">
    <property type="entry name" value="TCAF"/>
</dbReference>
<dbReference type="InterPro" id="IPR029062">
    <property type="entry name" value="Class_I_gatase-like"/>
</dbReference>
<dbReference type="EMBL" id="LNIX01000058">
    <property type="protein sequence ID" value="OXA37379.1"/>
    <property type="molecule type" value="Genomic_DNA"/>
</dbReference>
<dbReference type="InterPro" id="IPR042279">
    <property type="entry name" value="Pep_M60_3"/>
</dbReference>
<reference evidence="4 5" key="1">
    <citation type="submission" date="2015-12" db="EMBL/GenBank/DDBJ databases">
        <title>The genome of Folsomia candida.</title>
        <authorList>
            <person name="Faddeeva A."/>
            <person name="Derks M.F."/>
            <person name="Anvar Y."/>
            <person name="Smit S."/>
            <person name="Van Straalen N."/>
            <person name="Roelofs D."/>
        </authorList>
    </citation>
    <scope>NUCLEOTIDE SEQUENCE [LARGE SCALE GENOMIC DNA]</scope>
    <source>
        <strain evidence="4 5">VU population</strain>
        <tissue evidence="4">Whole body</tissue>
    </source>
</reference>
<protein>
    <submittedName>
        <fullName evidence="4">TRPM8 channel-associated factor 3</fullName>
    </submittedName>
</protein>
<gene>
    <name evidence="4" type="ORF">Fcan01_27870</name>
</gene>
<dbReference type="Pfam" id="PF13402">
    <property type="entry name" value="Peptidase_M60"/>
    <property type="match status" value="2"/>
</dbReference>
<dbReference type="SMART" id="SM01276">
    <property type="entry name" value="M60-like"/>
    <property type="match status" value="2"/>
</dbReference>
<dbReference type="Pfam" id="PF17291">
    <property type="entry name" value="M60-like_N"/>
    <property type="match status" value="1"/>
</dbReference>
<dbReference type="CDD" id="cd03143">
    <property type="entry name" value="A4_beta-galactosidase_middle_domain"/>
    <property type="match status" value="1"/>
</dbReference>
<dbReference type="InterPro" id="IPR035423">
    <property type="entry name" value="M60-like_N"/>
</dbReference>
<name>A0A226CWN5_FOLCA</name>
<dbReference type="PANTHER" id="PTHR15730:SF5">
    <property type="entry name" value="SI:CH211-210B2.2-RELATED"/>
    <property type="match status" value="1"/>
</dbReference>
<dbReference type="Gene3D" id="3.40.50.880">
    <property type="match status" value="1"/>
</dbReference>
<evidence type="ECO:0000256" key="2">
    <source>
        <dbReference type="SAM" id="MobiDB-lite"/>
    </source>
</evidence>
<dbReference type="PANTHER" id="PTHR15730">
    <property type="entry name" value="EXPERIMENTAL AUTOIMMUNE PROSTATITIS ANTIGEN 2-RELATED"/>
    <property type="match status" value="1"/>
</dbReference>
<feature type="domain" description="Peptidase M60" evidence="3">
    <location>
        <begin position="1031"/>
        <end position="1149"/>
    </location>
</feature>
<feature type="region of interest" description="Disordered" evidence="2">
    <location>
        <begin position="597"/>
        <end position="656"/>
    </location>
</feature>
<dbReference type="OrthoDB" id="10260387at2759"/>
<dbReference type="Gene3D" id="1.10.390.30">
    <property type="entry name" value="Peptidase M60, enhancin-like domain 3"/>
    <property type="match status" value="1"/>
</dbReference>
<organism evidence="4 5">
    <name type="scientific">Folsomia candida</name>
    <name type="common">Springtail</name>
    <dbReference type="NCBI Taxonomy" id="158441"/>
    <lineage>
        <taxon>Eukaryota</taxon>
        <taxon>Metazoa</taxon>
        <taxon>Ecdysozoa</taxon>
        <taxon>Arthropoda</taxon>
        <taxon>Hexapoda</taxon>
        <taxon>Collembola</taxon>
        <taxon>Entomobryomorpha</taxon>
        <taxon>Isotomoidea</taxon>
        <taxon>Isotomidae</taxon>
        <taxon>Proisotominae</taxon>
        <taxon>Folsomia</taxon>
    </lineage>
</organism>
<evidence type="ECO:0000259" key="3">
    <source>
        <dbReference type="PROSITE" id="PS51723"/>
    </source>
</evidence>
<feature type="compositionally biased region" description="Basic and acidic residues" evidence="2">
    <location>
        <begin position="601"/>
        <end position="610"/>
    </location>
</feature>
<feature type="compositionally biased region" description="Low complexity" evidence="2">
    <location>
        <begin position="631"/>
        <end position="640"/>
    </location>
</feature>
<evidence type="ECO:0000256" key="1">
    <source>
        <dbReference type="ARBA" id="ARBA00009770"/>
    </source>
</evidence>
<comment type="similarity">
    <text evidence="1">Belongs to the TCAF family.</text>
</comment>
<feature type="compositionally biased region" description="Acidic residues" evidence="2">
    <location>
        <begin position="620"/>
        <end position="630"/>
    </location>
</feature>